<name>A0ABV0LSC9_9PSEU</name>
<dbReference type="CDD" id="cd00198">
    <property type="entry name" value="vWFA"/>
    <property type="match status" value="1"/>
</dbReference>
<dbReference type="Gene3D" id="3.40.50.410">
    <property type="entry name" value="von Willebrand factor, type A domain"/>
    <property type="match status" value="1"/>
</dbReference>
<evidence type="ECO:0000313" key="3">
    <source>
        <dbReference type="EMBL" id="MEQ0565216.1"/>
    </source>
</evidence>
<evidence type="ECO:0000256" key="1">
    <source>
        <dbReference type="SAM" id="SignalP"/>
    </source>
</evidence>
<reference evidence="3 4" key="1">
    <citation type="submission" date="2024-05" db="EMBL/GenBank/DDBJ databases">
        <authorList>
            <person name="Zhao H."/>
            <person name="Xu Y."/>
            <person name="Lin S."/>
            <person name="Spain J.C."/>
            <person name="Zhou N.-Y."/>
        </authorList>
    </citation>
    <scope>NUCLEOTIDE SEQUENCE [LARGE SCALE GENOMIC DNA]</scope>
    <source>
        <strain evidence="3 4">NEAU-NG30</strain>
    </source>
</reference>
<dbReference type="EMBL" id="JBDZYD010000018">
    <property type="protein sequence ID" value="MEQ0565216.1"/>
    <property type="molecule type" value="Genomic_DNA"/>
</dbReference>
<feature type="signal peptide" evidence="1">
    <location>
        <begin position="1"/>
        <end position="17"/>
    </location>
</feature>
<organism evidence="3 4">
    <name type="scientific">Amycolatopsis melonis</name>
    <dbReference type="NCBI Taxonomy" id="3156488"/>
    <lineage>
        <taxon>Bacteria</taxon>
        <taxon>Bacillati</taxon>
        <taxon>Actinomycetota</taxon>
        <taxon>Actinomycetes</taxon>
        <taxon>Pseudonocardiales</taxon>
        <taxon>Pseudonocardiaceae</taxon>
        <taxon>Amycolatopsis</taxon>
    </lineage>
</organism>
<gene>
    <name evidence="3" type="ORF">ABJI51_39585</name>
</gene>
<dbReference type="PROSITE" id="PS50234">
    <property type="entry name" value="VWFA"/>
    <property type="match status" value="1"/>
</dbReference>
<dbReference type="InterPro" id="IPR002035">
    <property type="entry name" value="VWF_A"/>
</dbReference>
<evidence type="ECO:0000259" key="2">
    <source>
        <dbReference type="PROSITE" id="PS50234"/>
    </source>
</evidence>
<dbReference type="SMART" id="SM00327">
    <property type="entry name" value="VWA"/>
    <property type="match status" value="1"/>
</dbReference>
<protein>
    <submittedName>
        <fullName evidence="3">VWA domain-containing protein</fullName>
    </submittedName>
</protein>
<accession>A0ABV0LSC9</accession>
<dbReference type="SUPFAM" id="SSF53300">
    <property type="entry name" value="vWA-like"/>
    <property type="match status" value="1"/>
</dbReference>
<proteinExistence type="predicted"/>
<keyword evidence="4" id="KW-1185">Reference proteome</keyword>
<dbReference type="RefSeq" id="WP_348956297.1">
    <property type="nucleotide sequence ID" value="NZ_JBDZYD010000018.1"/>
</dbReference>
<sequence>MKRLAAVLLGAVLAVTACTGAPGPERLSVLASSELADLAPVLDDLRADTGIRLDLDLQGTVDAGTALTPGRYRHDLAWLSTDRYFQLKLRKSGFTGERPAGTRIMLSPIVIGAKPQAAAALRARHPDVSWADFADAAAAGTLRFAMADPGRSASGLSALVGIATAAAGTGAALRAQDVACDRLGGFRAGQTLTANSSGELVDVFTAHQSEADAVIGYESTLLSLNASGKLAAPLELIYPRDGIMQSDYPLLLLDPAKRGAYERVTDWLKRPDSQRKIMDRTLRRPVVEGVPLEPRLPKSVGTALYFPDDQAVVDKLLAYYGDPRGRVPGHVLFVLDFSGSMRGGRIASLRTAFDALTGAGAAEFARFYRGERITLIRFGGRILGERDFTIHGPADLTAVRGFLDVEDFDSATAIWSALAHAYDKAAELAKTDPAAPVSIVLMTDGENNAGLGVDEFLHRPLPPAVHTYAVRFGEADAAELGRAAAATGGRLADATAASLLDAFKETRGCR</sequence>
<dbReference type="Gene3D" id="3.40.190.10">
    <property type="entry name" value="Periplasmic binding protein-like II"/>
    <property type="match status" value="1"/>
</dbReference>
<feature type="chain" id="PRO_5046828369" evidence="1">
    <location>
        <begin position="18"/>
        <end position="510"/>
    </location>
</feature>
<dbReference type="Proteomes" id="UP001440984">
    <property type="component" value="Unassembled WGS sequence"/>
</dbReference>
<comment type="caution">
    <text evidence="3">The sequence shown here is derived from an EMBL/GenBank/DDBJ whole genome shotgun (WGS) entry which is preliminary data.</text>
</comment>
<feature type="domain" description="VWFA" evidence="2">
    <location>
        <begin position="330"/>
        <end position="510"/>
    </location>
</feature>
<evidence type="ECO:0000313" key="4">
    <source>
        <dbReference type="Proteomes" id="UP001440984"/>
    </source>
</evidence>
<keyword evidence="1" id="KW-0732">Signal</keyword>
<dbReference type="PROSITE" id="PS51257">
    <property type="entry name" value="PROKAR_LIPOPROTEIN"/>
    <property type="match status" value="1"/>
</dbReference>
<dbReference type="Pfam" id="PF13531">
    <property type="entry name" value="SBP_bac_11"/>
    <property type="match status" value="1"/>
</dbReference>
<dbReference type="InterPro" id="IPR036465">
    <property type="entry name" value="vWFA_dom_sf"/>
</dbReference>
<dbReference type="SUPFAM" id="SSF53850">
    <property type="entry name" value="Periplasmic binding protein-like II"/>
    <property type="match status" value="1"/>
</dbReference>
<dbReference type="Pfam" id="PF00092">
    <property type="entry name" value="VWA"/>
    <property type="match status" value="1"/>
</dbReference>